<evidence type="ECO:0000256" key="7">
    <source>
        <dbReference type="ARBA" id="ARBA00022801"/>
    </source>
</evidence>
<dbReference type="SMART" id="SM00642">
    <property type="entry name" value="Aamy"/>
    <property type="match status" value="1"/>
</dbReference>
<dbReference type="Gene3D" id="2.60.40.10">
    <property type="entry name" value="Immunoglobulins"/>
    <property type="match status" value="1"/>
</dbReference>
<evidence type="ECO:0000256" key="11">
    <source>
        <dbReference type="ARBA" id="ARBA00033284"/>
    </source>
</evidence>
<dbReference type="InterPro" id="IPR014756">
    <property type="entry name" value="Ig_E-set"/>
</dbReference>
<comment type="subcellular location">
    <subcellularLocation>
        <location evidence="1">Cytoplasm</location>
    </subcellularLocation>
</comment>
<dbReference type="Gene3D" id="3.20.20.80">
    <property type="entry name" value="Glycosidases"/>
    <property type="match status" value="1"/>
</dbReference>
<keyword evidence="7 14" id="KW-0378">Hydrolase</keyword>
<dbReference type="PANTHER" id="PTHR43651">
    <property type="entry name" value="1,4-ALPHA-GLUCAN-BRANCHING ENZYME"/>
    <property type="match status" value="1"/>
</dbReference>
<keyword evidence="8" id="KW-0119">Carbohydrate metabolism</keyword>
<accession>A0ABV0IMG8</accession>
<dbReference type="Pfam" id="PF00128">
    <property type="entry name" value="Alpha-amylase"/>
    <property type="match status" value="1"/>
</dbReference>
<evidence type="ECO:0000256" key="6">
    <source>
        <dbReference type="ARBA" id="ARBA00022490"/>
    </source>
</evidence>
<name>A0ABV0IMG8_9MICC</name>
<organism evidence="17 18">
    <name type="scientific">Citricoccus nitrophenolicus</name>
    <dbReference type="NCBI Taxonomy" id="863575"/>
    <lineage>
        <taxon>Bacteria</taxon>
        <taxon>Bacillati</taxon>
        <taxon>Actinomycetota</taxon>
        <taxon>Actinomycetes</taxon>
        <taxon>Micrococcales</taxon>
        <taxon>Micrococcaceae</taxon>
        <taxon>Citricoccus</taxon>
    </lineage>
</organism>
<keyword evidence="18" id="KW-1185">Reference proteome</keyword>
<dbReference type="NCBIfam" id="TIGR02402">
    <property type="entry name" value="trehalose_TreZ"/>
    <property type="match status" value="1"/>
</dbReference>
<dbReference type="PANTHER" id="PTHR43651:SF11">
    <property type="entry name" value="MALTO-OLIGOSYLTREHALOSE TREHALOHYDROLASE"/>
    <property type="match status" value="1"/>
</dbReference>
<keyword evidence="9 14" id="KW-0326">Glycosidase</keyword>
<dbReference type="EMBL" id="JBDXMX010000015">
    <property type="protein sequence ID" value="MEO9249305.1"/>
    <property type="molecule type" value="Genomic_DNA"/>
</dbReference>
<dbReference type="PIRSF" id="PIRSF006337">
    <property type="entry name" value="Trehalose_TreZ"/>
    <property type="match status" value="1"/>
</dbReference>
<dbReference type="InterPro" id="IPR006047">
    <property type="entry name" value="GH13_cat_dom"/>
</dbReference>
<evidence type="ECO:0000256" key="2">
    <source>
        <dbReference type="ARBA" id="ARBA00005199"/>
    </source>
</evidence>
<feature type="region of interest" description="Disordered" evidence="15">
    <location>
        <begin position="72"/>
        <end position="94"/>
    </location>
</feature>
<evidence type="ECO:0000256" key="13">
    <source>
        <dbReference type="NCBIfam" id="TIGR02402"/>
    </source>
</evidence>
<evidence type="ECO:0000256" key="3">
    <source>
        <dbReference type="ARBA" id="ARBA00008061"/>
    </source>
</evidence>
<dbReference type="Gene3D" id="1.10.10.760">
    <property type="entry name" value="E-set domains of sugar-utilizing enzymes"/>
    <property type="match status" value="1"/>
</dbReference>
<dbReference type="Proteomes" id="UP001484097">
    <property type="component" value="Unassembled WGS sequence"/>
</dbReference>
<evidence type="ECO:0000256" key="12">
    <source>
        <dbReference type="ARBA" id="ARBA00034013"/>
    </source>
</evidence>
<gene>
    <name evidence="17" type="primary">treZ</name>
    <name evidence="17" type="ORF">ABDK96_16615</name>
</gene>
<reference evidence="17 18" key="1">
    <citation type="submission" date="2024-05" db="EMBL/GenBank/DDBJ databases">
        <authorList>
            <person name="Yi C."/>
        </authorList>
    </citation>
    <scope>NUCLEOTIDE SEQUENCE [LARGE SCALE GENOMIC DNA]</scope>
    <source>
        <strain evidence="17 18">XS13</strain>
    </source>
</reference>
<dbReference type="SUPFAM" id="SSF81296">
    <property type="entry name" value="E set domains"/>
    <property type="match status" value="1"/>
</dbReference>
<evidence type="ECO:0000256" key="14">
    <source>
        <dbReference type="PIRNR" id="PIRNR006337"/>
    </source>
</evidence>
<comment type="catalytic activity">
    <reaction evidence="12 14">
        <text>hydrolysis of (1-&gt;4)-alpha-D-glucosidic linkage in 4-alpha-D-[(1-&gt;4)-alpha-D-glucanosyl]n trehalose to yield trehalose and (1-&gt;4)-alpha-D-glucan.</text>
        <dbReference type="EC" id="3.2.1.141"/>
    </reaction>
</comment>
<evidence type="ECO:0000256" key="4">
    <source>
        <dbReference type="ARBA" id="ARBA00012268"/>
    </source>
</evidence>
<evidence type="ECO:0000313" key="17">
    <source>
        <dbReference type="EMBL" id="MEO9249305.1"/>
    </source>
</evidence>
<evidence type="ECO:0000313" key="18">
    <source>
        <dbReference type="Proteomes" id="UP001484097"/>
    </source>
</evidence>
<dbReference type="InterPro" id="IPR044901">
    <property type="entry name" value="Trehalose_TreZ_E-set_sf"/>
</dbReference>
<dbReference type="RefSeq" id="WP_347922193.1">
    <property type="nucleotide sequence ID" value="NZ_JBDXMX010000015.1"/>
</dbReference>
<proteinExistence type="inferred from homology"/>
<dbReference type="GO" id="GO:0033942">
    <property type="term" value="F:4-alpha-D-(1-&gt;4)-alpha-D-glucanotrehalose trehalohydrolase activity"/>
    <property type="evidence" value="ECO:0007669"/>
    <property type="project" value="UniProtKB-EC"/>
</dbReference>
<feature type="domain" description="Glycosyl hydrolase family 13 catalytic" evidence="16">
    <location>
        <begin position="119"/>
        <end position="469"/>
    </location>
</feature>
<evidence type="ECO:0000256" key="5">
    <source>
        <dbReference type="ARBA" id="ARBA00015938"/>
    </source>
</evidence>
<dbReference type="CDD" id="cd11325">
    <property type="entry name" value="AmyAc_GTHase"/>
    <property type="match status" value="1"/>
</dbReference>
<evidence type="ECO:0000256" key="8">
    <source>
        <dbReference type="ARBA" id="ARBA00023277"/>
    </source>
</evidence>
<dbReference type="CDD" id="cd02853">
    <property type="entry name" value="E_set_MTHase_like_N"/>
    <property type="match status" value="1"/>
</dbReference>
<sequence>MSRDRYAVWAPHATRMELVFTDHEPGAVHDAADRWAVAAVAPMVPAGAGWWEPEAPVEERYASAGYGYRVDGEGPFPDPRSRSQPDTVHGPSRRVDADGFAWRDGDWSGRDLRGAVLYELHVGTFTDEGTLAAAAGKLEHLVALGVTHVELLPVNSFAGGHNWGYDGVGWYAVDASYGGPGAYRRFVDDCHAAGLAVIQDVVYNHLGPSGNYLPRFGPYLTERSTGWGSGLNLDGEDSDEVRRYILDNARMWFEEYHVDGLRLDAVHALQDTRAVHVLEELAAETDALSAALGRQLVLVAESDLNDPRLITPRAAPGRDGAGGYGLTGQWSDDFHHAVHVALTGETDGYYADFGPLSALSKVLNHGFFHDGSYSSFRGRHHGRPLGDQVPAEALVVFAQNHDQVGNRATGDRLTATLDEGQLAIAAALLLAGPFTPMLFMGEEWAASTPWQFFTAHREPDLARAVTEGRRREFERMAWGEDVPDPQAVQTLTDSTLRWDEAATGRHARLLELHRTLIRVRAERPELTDPDRATTRATVNKERQWVRMDRGVTGDGPGVVVLLAALGSEPWPVPEDVGGYRLLAGHGPDGPLTGIPADGSVPSHGFVLLSRG</sequence>
<evidence type="ECO:0000256" key="9">
    <source>
        <dbReference type="ARBA" id="ARBA00023295"/>
    </source>
</evidence>
<dbReference type="InterPro" id="IPR012768">
    <property type="entry name" value="Trehalose_TreZ"/>
</dbReference>
<evidence type="ECO:0000256" key="1">
    <source>
        <dbReference type="ARBA" id="ARBA00004496"/>
    </source>
</evidence>
<comment type="pathway">
    <text evidence="2 14">Glycan biosynthesis; trehalose biosynthesis.</text>
</comment>
<dbReference type="SUPFAM" id="SSF51445">
    <property type="entry name" value="(Trans)glycosidases"/>
    <property type="match status" value="1"/>
</dbReference>
<evidence type="ECO:0000256" key="15">
    <source>
        <dbReference type="SAM" id="MobiDB-lite"/>
    </source>
</evidence>
<evidence type="ECO:0000256" key="10">
    <source>
        <dbReference type="ARBA" id="ARBA00032057"/>
    </source>
</evidence>
<dbReference type="InterPro" id="IPR013783">
    <property type="entry name" value="Ig-like_fold"/>
</dbReference>
<dbReference type="InterPro" id="IPR017853">
    <property type="entry name" value="GH"/>
</dbReference>
<comment type="similarity">
    <text evidence="3 14">Belongs to the glycosyl hydrolase 13 family.</text>
</comment>
<evidence type="ECO:0000259" key="16">
    <source>
        <dbReference type="SMART" id="SM00642"/>
    </source>
</evidence>
<dbReference type="EC" id="3.2.1.141" evidence="4 13"/>
<keyword evidence="6" id="KW-0963">Cytoplasm</keyword>
<comment type="caution">
    <text evidence="17">The sequence shown here is derived from an EMBL/GenBank/DDBJ whole genome shotgun (WGS) entry which is preliminary data.</text>
</comment>
<protein>
    <recommendedName>
        <fullName evidence="5 13">Malto-oligosyltrehalose trehalohydrolase</fullName>
        <shortName evidence="14">MTHase</shortName>
        <ecNumber evidence="4 13">3.2.1.141</ecNumber>
    </recommendedName>
    <alternativeName>
        <fullName evidence="11 14">4-alpha-D-((1-&gt;4)-alpha-D-glucano)trehalose trehalohydrolase</fullName>
    </alternativeName>
    <alternativeName>
        <fullName evidence="10 14">Maltooligosyl trehalose trehalohydrolase</fullName>
    </alternativeName>
</protein>